<feature type="signal peptide" evidence="1">
    <location>
        <begin position="1"/>
        <end position="22"/>
    </location>
</feature>
<evidence type="ECO:0000256" key="1">
    <source>
        <dbReference type="SAM" id="SignalP"/>
    </source>
</evidence>
<dbReference type="EMBL" id="VOSL01000054">
    <property type="protein sequence ID" value="TXD34581.1"/>
    <property type="molecule type" value="Genomic_DNA"/>
</dbReference>
<comment type="caution">
    <text evidence="2">The sequence shown here is derived from an EMBL/GenBank/DDBJ whole genome shotgun (WGS) entry which is preliminary data.</text>
</comment>
<accession>A0A5C6X983</accession>
<protein>
    <submittedName>
        <fullName evidence="2">Uncharacterized protein</fullName>
    </submittedName>
</protein>
<evidence type="ECO:0000313" key="3">
    <source>
        <dbReference type="Proteomes" id="UP000321046"/>
    </source>
</evidence>
<feature type="chain" id="PRO_5022957595" evidence="1">
    <location>
        <begin position="23"/>
        <end position="96"/>
    </location>
</feature>
<dbReference type="RefSeq" id="WP_146974973.1">
    <property type="nucleotide sequence ID" value="NZ_VOSL01000054.1"/>
</dbReference>
<sequence length="96" mass="10254">MKRAFLTGLVALGMMAPAVSFAQSLPEAGAASGQAGDEGVVYEQETTYDFDGEDLTGNLIRPDGENITGDQRGKTSSLINIRQDFIPEMLKSVETL</sequence>
<keyword evidence="1" id="KW-0732">Signal</keyword>
<reference evidence="2 3" key="1">
    <citation type="submission" date="2019-08" db="EMBL/GenBank/DDBJ databases">
        <title>Bradymonadales sp. TMQ2.</title>
        <authorList>
            <person name="Liang Q."/>
        </authorList>
    </citation>
    <scope>NUCLEOTIDE SEQUENCE [LARGE SCALE GENOMIC DNA]</scope>
    <source>
        <strain evidence="2 3">TMQ2</strain>
    </source>
</reference>
<dbReference type="AlphaFoldDB" id="A0A5C6X983"/>
<evidence type="ECO:0000313" key="2">
    <source>
        <dbReference type="EMBL" id="TXD34581.1"/>
    </source>
</evidence>
<gene>
    <name evidence="2" type="ORF">FRC96_13260</name>
</gene>
<organism evidence="2 3">
    <name type="scientific">Lujinxingia vulgaris</name>
    <dbReference type="NCBI Taxonomy" id="2600176"/>
    <lineage>
        <taxon>Bacteria</taxon>
        <taxon>Deltaproteobacteria</taxon>
        <taxon>Bradymonadales</taxon>
        <taxon>Lujinxingiaceae</taxon>
        <taxon>Lujinxingia</taxon>
    </lineage>
</organism>
<proteinExistence type="predicted"/>
<dbReference type="Proteomes" id="UP000321046">
    <property type="component" value="Unassembled WGS sequence"/>
</dbReference>
<dbReference type="OrthoDB" id="5525235at2"/>
<name>A0A5C6X983_9DELT</name>